<dbReference type="Proteomes" id="UP001221142">
    <property type="component" value="Unassembled WGS sequence"/>
</dbReference>
<keyword evidence="3" id="KW-1185">Reference proteome</keyword>
<dbReference type="Pfam" id="PF00651">
    <property type="entry name" value="BTB"/>
    <property type="match status" value="1"/>
</dbReference>
<evidence type="ECO:0000259" key="1">
    <source>
        <dbReference type="PROSITE" id="PS50097"/>
    </source>
</evidence>
<dbReference type="InterPro" id="IPR000210">
    <property type="entry name" value="BTB/POZ_dom"/>
</dbReference>
<dbReference type="EMBL" id="JARKIF010000011">
    <property type="protein sequence ID" value="KAJ7627158.1"/>
    <property type="molecule type" value="Genomic_DNA"/>
</dbReference>
<reference evidence="2" key="1">
    <citation type="submission" date="2023-03" db="EMBL/GenBank/DDBJ databases">
        <title>Massive genome expansion in bonnet fungi (Mycena s.s.) driven by repeated elements and novel gene families across ecological guilds.</title>
        <authorList>
            <consortium name="Lawrence Berkeley National Laboratory"/>
            <person name="Harder C.B."/>
            <person name="Miyauchi S."/>
            <person name="Viragh M."/>
            <person name="Kuo A."/>
            <person name="Thoen E."/>
            <person name="Andreopoulos B."/>
            <person name="Lu D."/>
            <person name="Skrede I."/>
            <person name="Drula E."/>
            <person name="Henrissat B."/>
            <person name="Morin E."/>
            <person name="Kohler A."/>
            <person name="Barry K."/>
            <person name="LaButti K."/>
            <person name="Morin E."/>
            <person name="Salamov A."/>
            <person name="Lipzen A."/>
            <person name="Mereny Z."/>
            <person name="Hegedus B."/>
            <person name="Baldrian P."/>
            <person name="Stursova M."/>
            <person name="Weitz H."/>
            <person name="Taylor A."/>
            <person name="Grigoriev I.V."/>
            <person name="Nagy L.G."/>
            <person name="Martin F."/>
            <person name="Kauserud H."/>
        </authorList>
    </citation>
    <scope>NUCLEOTIDE SEQUENCE</scope>
    <source>
        <strain evidence="2">9284</strain>
    </source>
</reference>
<feature type="domain" description="BTB" evidence="1">
    <location>
        <begin position="20"/>
        <end position="89"/>
    </location>
</feature>
<protein>
    <recommendedName>
        <fullName evidence="1">BTB domain-containing protein</fullName>
    </recommendedName>
</protein>
<dbReference type="AlphaFoldDB" id="A0AAD7FLP4"/>
<proteinExistence type="predicted"/>
<evidence type="ECO:0000313" key="2">
    <source>
        <dbReference type="EMBL" id="KAJ7627158.1"/>
    </source>
</evidence>
<name>A0AAD7FLP4_9AGAR</name>
<evidence type="ECO:0000313" key="3">
    <source>
        <dbReference type="Proteomes" id="UP001221142"/>
    </source>
</evidence>
<comment type="caution">
    <text evidence="2">The sequence shown here is derived from an EMBL/GenBank/DDBJ whole genome shotgun (WGS) entry which is preliminary data.</text>
</comment>
<dbReference type="Gene3D" id="3.30.710.10">
    <property type="entry name" value="Potassium Channel Kv1.1, Chain A"/>
    <property type="match status" value="1"/>
</dbReference>
<sequence>MEDDSTPPFVLAAPFDNIDGDVILRSSDGIDFRLHRVVLSLASGFSKQMFSLPQPDGDPQIPVIPMAESATLLDKALRLWYPGATPIGDTTLDELRDILDVTIAKYDIQFVVPAAKGRLREHMSTDPVGTFILACRHEWKDVALEAARRSLAYPIRSFGIFHPQFGVPSPSTQLKYATADTYHSLLSYHARCTDLATQALQCPGYDEVPGEGCQNDDCTMDPTDEFSRDEGTESITLWLSACLKLVEQTISAAPTAHTDMGALRILAREGTEDCDHCSTRGIDQLASFLAEMRSRIDSSIDQVPLTVNF</sequence>
<dbReference type="InterPro" id="IPR011333">
    <property type="entry name" value="SKP1/BTB/POZ_sf"/>
</dbReference>
<gene>
    <name evidence="2" type="ORF">FB45DRAFT_1059968</name>
</gene>
<dbReference type="PROSITE" id="PS50097">
    <property type="entry name" value="BTB"/>
    <property type="match status" value="1"/>
</dbReference>
<organism evidence="2 3">
    <name type="scientific">Roridomyces roridus</name>
    <dbReference type="NCBI Taxonomy" id="1738132"/>
    <lineage>
        <taxon>Eukaryota</taxon>
        <taxon>Fungi</taxon>
        <taxon>Dikarya</taxon>
        <taxon>Basidiomycota</taxon>
        <taxon>Agaricomycotina</taxon>
        <taxon>Agaricomycetes</taxon>
        <taxon>Agaricomycetidae</taxon>
        <taxon>Agaricales</taxon>
        <taxon>Marasmiineae</taxon>
        <taxon>Mycenaceae</taxon>
        <taxon>Roridomyces</taxon>
    </lineage>
</organism>
<accession>A0AAD7FLP4</accession>